<dbReference type="EMBL" id="CAJNRG010007610">
    <property type="protein sequence ID" value="CAF2096382.1"/>
    <property type="molecule type" value="Genomic_DNA"/>
</dbReference>
<name>A0A816T8U6_9BILA</name>
<dbReference type="PROSITE" id="PS50878">
    <property type="entry name" value="RT_POL"/>
    <property type="match status" value="1"/>
</dbReference>
<comment type="caution">
    <text evidence="2">The sequence shown here is derived from an EMBL/GenBank/DDBJ whole genome shotgun (WGS) entry which is preliminary data.</text>
</comment>
<reference evidence="2" key="1">
    <citation type="submission" date="2021-02" db="EMBL/GenBank/DDBJ databases">
        <authorList>
            <person name="Nowell W R."/>
        </authorList>
    </citation>
    <scope>NUCLEOTIDE SEQUENCE</scope>
</reference>
<evidence type="ECO:0000259" key="1">
    <source>
        <dbReference type="PROSITE" id="PS50878"/>
    </source>
</evidence>
<dbReference type="Pfam" id="PF26215">
    <property type="entry name" value="HTH_animal"/>
    <property type="match status" value="1"/>
</dbReference>
<dbReference type="AlphaFoldDB" id="A0A816T8U6"/>
<dbReference type="PANTHER" id="PTHR21301">
    <property type="entry name" value="REVERSE TRANSCRIPTASE"/>
    <property type="match status" value="1"/>
</dbReference>
<proteinExistence type="predicted"/>
<dbReference type="PANTHER" id="PTHR21301:SF10">
    <property type="entry name" value="REVERSE TRANSCRIPTASE DOMAIN-CONTAINING PROTEIN"/>
    <property type="match status" value="1"/>
</dbReference>
<protein>
    <recommendedName>
        <fullName evidence="1">Reverse transcriptase domain-containing protein</fullName>
    </recommendedName>
</protein>
<feature type="domain" description="Reverse transcriptase" evidence="1">
    <location>
        <begin position="119"/>
        <end position="363"/>
    </location>
</feature>
<gene>
    <name evidence="2" type="ORF">XDN619_LOCUS17778</name>
</gene>
<dbReference type="InterPro" id="IPR043502">
    <property type="entry name" value="DNA/RNA_pol_sf"/>
</dbReference>
<evidence type="ECO:0000313" key="2">
    <source>
        <dbReference type="EMBL" id="CAF2096382.1"/>
    </source>
</evidence>
<dbReference type="Proteomes" id="UP000663887">
    <property type="component" value="Unassembled WGS sequence"/>
</dbReference>
<feature type="non-terminal residue" evidence="2">
    <location>
        <position position="584"/>
    </location>
</feature>
<dbReference type="InterPro" id="IPR058912">
    <property type="entry name" value="HTH_animal"/>
</dbReference>
<organism evidence="2 3">
    <name type="scientific">Rotaria magnacalcarata</name>
    <dbReference type="NCBI Taxonomy" id="392030"/>
    <lineage>
        <taxon>Eukaryota</taxon>
        <taxon>Metazoa</taxon>
        <taxon>Spiralia</taxon>
        <taxon>Gnathifera</taxon>
        <taxon>Rotifera</taxon>
        <taxon>Eurotatoria</taxon>
        <taxon>Bdelloidea</taxon>
        <taxon>Philodinida</taxon>
        <taxon>Philodinidae</taxon>
        <taxon>Rotaria</taxon>
    </lineage>
</organism>
<sequence length="584" mass="67866">MKDWSNFNLRCKDISTDDKLVAKGMIYYNLSRETQNMNLFPLRFTKAIASLKKDNKIKICNGDKSKVLVLLNKQDYMDKMEVHLNDENTYERINHDPTLEYNAYYHAELRRIFPGEANKQIVKKFSTRGARLPYMYGVVKTHKDGFPTRPIVSMVTAASHILASFLTKELSPIVGTISPSHLKNVEQFYDEIGKLVINPDMRMTSFDVTSMYTNVPIDWVCDYLADYLQHFPTTYDVSTTIKLIRLCTVGTYFTFEGSYYKQIFGLQMGAKLSPIIANICLEIYETTLAPDIIQESYLWLRYMDDVYSLWPRRCDLIQILRRLNSLHTSLKFTLELEDEHTLPFLDLATIREEDRILFKIYRKPSNNNLIINYYSNHHKKHKHSALSSMYLRALKYVSPQFCDEEFNIIKNIGTLNNFPIEFIDLAFEKAKKSFYNVLPLVKFDVMNTLCLAYNLDISMLRKPLLMLGIKLIYKYNHKMCDILVKNSPSCKEASVYAINCACSEFYIGQTNILVTERVAQHQQCVRANDSSNALNVHYGTCNQDINWNQPITLINLNDYFSRNMLEAAIIKLTWQNNVNITLGT</sequence>
<dbReference type="InterPro" id="IPR000477">
    <property type="entry name" value="RT_dom"/>
</dbReference>
<dbReference type="Pfam" id="PF00078">
    <property type="entry name" value="RVT_1"/>
    <property type="match status" value="1"/>
</dbReference>
<accession>A0A816T8U6</accession>
<dbReference type="SUPFAM" id="SSF56672">
    <property type="entry name" value="DNA/RNA polymerases"/>
    <property type="match status" value="1"/>
</dbReference>
<evidence type="ECO:0000313" key="3">
    <source>
        <dbReference type="Proteomes" id="UP000663887"/>
    </source>
</evidence>